<dbReference type="AlphaFoldDB" id="H1VQI0"/>
<sequence length="80" mass="8989">MFASSVFSVRGAGVNVTRLDEARCQDIVADCLPQRVDRFTYTFRANESSTRASLRIVPQWLPAMSCPCTESETAIIIYLR</sequence>
<organism evidence="1 2">
    <name type="scientific">Colletotrichum higginsianum (strain IMI 349063)</name>
    <name type="common">Crucifer anthracnose fungus</name>
    <dbReference type="NCBI Taxonomy" id="759273"/>
    <lineage>
        <taxon>Eukaryota</taxon>
        <taxon>Fungi</taxon>
        <taxon>Dikarya</taxon>
        <taxon>Ascomycota</taxon>
        <taxon>Pezizomycotina</taxon>
        <taxon>Sordariomycetes</taxon>
        <taxon>Hypocreomycetidae</taxon>
        <taxon>Glomerellales</taxon>
        <taxon>Glomerellaceae</taxon>
        <taxon>Colletotrichum</taxon>
        <taxon>Colletotrichum destructivum species complex</taxon>
    </lineage>
</organism>
<evidence type="ECO:0000313" key="2">
    <source>
        <dbReference type="Proteomes" id="UP000007174"/>
    </source>
</evidence>
<protein>
    <submittedName>
        <fullName evidence="1">Uncharacterized protein</fullName>
    </submittedName>
</protein>
<proteinExistence type="predicted"/>
<reference evidence="2" key="1">
    <citation type="journal article" date="2012" name="Nat. Genet.">
        <title>Lifestyle transitions in plant pathogenic Colletotrichum fungi deciphered by genome and transcriptome analyses.</title>
        <authorList>
            <person name="O'Connell R.J."/>
            <person name="Thon M.R."/>
            <person name="Hacquard S."/>
            <person name="Amyotte S.G."/>
            <person name="Kleemann J."/>
            <person name="Torres M.F."/>
            <person name="Damm U."/>
            <person name="Buiate E.A."/>
            <person name="Epstein L."/>
            <person name="Alkan N."/>
            <person name="Altmueller J."/>
            <person name="Alvarado-Balderrama L."/>
            <person name="Bauser C.A."/>
            <person name="Becker C."/>
            <person name="Birren B.W."/>
            <person name="Chen Z."/>
            <person name="Choi J."/>
            <person name="Crouch J.A."/>
            <person name="Duvick J.P."/>
            <person name="Farman M.A."/>
            <person name="Gan P."/>
            <person name="Heiman D."/>
            <person name="Henrissat B."/>
            <person name="Howard R.J."/>
            <person name="Kabbage M."/>
            <person name="Koch C."/>
            <person name="Kracher B."/>
            <person name="Kubo Y."/>
            <person name="Law A.D."/>
            <person name="Lebrun M.-H."/>
            <person name="Lee Y.-H."/>
            <person name="Miyara I."/>
            <person name="Moore N."/>
            <person name="Neumann U."/>
            <person name="Nordstroem K."/>
            <person name="Panaccione D.G."/>
            <person name="Panstruga R."/>
            <person name="Place M."/>
            <person name="Proctor R.H."/>
            <person name="Prusky D."/>
            <person name="Rech G."/>
            <person name="Reinhardt R."/>
            <person name="Rollins J.A."/>
            <person name="Rounsley S."/>
            <person name="Schardl C.L."/>
            <person name="Schwartz D.C."/>
            <person name="Shenoy N."/>
            <person name="Shirasu K."/>
            <person name="Sikhakolli U.R."/>
            <person name="Stueber K."/>
            <person name="Sukno S.A."/>
            <person name="Sweigard J.A."/>
            <person name="Takano Y."/>
            <person name="Takahara H."/>
            <person name="Trail F."/>
            <person name="van der Does H.C."/>
            <person name="Voll L.M."/>
            <person name="Will I."/>
            <person name="Young S."/>
            <person name="Zeng Q."/>
            <person name="Zhang J."/>
            <person name="Zhou S."/>
            <person name="Dickman M.B."/>
            <person name="Schulze-Lefert P."/>
            <person name="Ver Loren van Themaat E."/>
            <person name="Ma L.-J."/>
            <person name="Vaillancourt L.J."/>
        </authorList>
    </citation>
    <scope>NUCLEOTIDE SEQUENCE [LARGE SCALE GENOMIC DNA]</scope>
    <source>
        <strain evidence="2">IMI 349063</strain>
    </source>
</reference>
<dbReference type="EMBL" id="CACQ02005424">
    <property type="protein sequence ID" value="CCF42486.1"/>
    <property type="molecule type" value="Genomic_DNA"/>
</dbReference>
<name>H1VQI0_COLHI</name>
<dbReference type="HOGENOM" id="CLU_2589625_0_0_1"/>
<gene>
    <name evidence="1" type="ORF">CH063_12467</name>
</gene>
<evidence type="ECO:0000313" key="1">
    <source>
        <dbReference type="EMBL" id="CCF42486.1"/>
    </source>
</evidence>
<dbReference type="Proteomes" id="UP000007174">
    <property type="component" value="Unassembled WGS sequence"/>
</dbReference>
<accession>H1VQI0</accession>